<name>A0AAW9HNX8_9ACTO</name>
<feature type="compositionally biased region" description="Polar residues" evidence="1">
    <location>
        <begin position="26"/>
        <end position="44"/>
    </location>
</feature>
<dbReference type="EMBL" id="JAWNFV010000020">
    <property type="protein sequence ID" value="MDY5141309.1"/>
    <property type="molecule type" value="Genomic_DNA"/>
</dbReference>
<dbReference type="RefSeq" id="WP_180948676.1">
    <property type="nucleotide sequence ID" value="NZ_CAUPFC010000010.1"/>
</dbReference>
<dbReference type="EMBL" id="JAWNFY010000023">
    <property type="protein sequence ID" value="MDY5146937.1"/>
    <property type="molecule type" value="Genomic_DNA"/>
</dbReference>
<gene>
    <name evidence="3" type="ORF">R6G74_08330</name>
    <name evidence="4" type="ORF">R6P33_07910</name>
</gene>
<comment type="caution">
    <text evidence="3">The sequence shown here is derived from an EMBL/GenBank/DDBJ whole genome shotgun (WGS) entry which is preliminary data.</text>
</comment>
<feature type="compositionally biased region" description="Polar residues" evidence="1">
    <location>
        <begin position="54"/>
        <end position="72"/>
    </location>
</feature>
<dbReference type="AlphaFoldDB" id="A0AAW9HNX8"/>
<accession>A0AAW9HNX8</accession>
<organism evidence="3 6">
    <name type="scientific">Actinotignum timonense</name>
    <dbReference type="NCBI Taxonomy" id="1870995"/>
    <lineage>
        <taxon>Bacteria</taxon>
        <taxon>Bacillati</taxon>
        <taxon>Actinomycetota</taxon>
        <taxon>Actinomycetes</taxon>
        <taxon>Actinomycetales</taxon>
        <taxon>Actinomycetaceae</taxon>
        <taxon>Actinotignum</taxon>
    </lineage>
</organism>
<keyword evidence="2" id="KW-0732">Signal</keyword>
<keyword evidence="5" id="KW-1185">Reference proteome</keyword>
<evidence type="ECO:0000313" key="5">
    <source>
        <dbReference type="Proteomes" id="UP001284901"/>
    </source>
</evidence>
<evidence type="ECO:0000313" key="4">
    <source>
        <dbReference type="EMBL" id="MDY5146937.1"/>
    </source>
</evidence>
<evidence type="ECO:0000256" key="2">
    <source>
        <dbReference type="SAM" id="SignalP"/>
    </source>
</evidence>
<sequence length="258" mass="27024">MAWNNVARGVAGICAVCLMGACTSSSQAPAAGSRSETGAASSSALKEKAGGEVNSASPSASAAEQNAGSGDTSEAIAREALRFVDELAEAEMGIIHWDNAKGGPEDLNYVGERRIAVTYSGDEASDYTVRTRVPDDADGGPVLKSDMRFLIEHADFGLADGRGVFHGSVREGTAVPAADSRLLEGCSEGDGWMITRGWVAYNRNTDVIESFDFTVKKPGTTIAVRQSDGSTREETPACTVVWDLTAANGRVIDKPMPN</sequence>
<dbReference type="Proteomes" id="UP001288320">
    <property type="component" value="Unassembled WGS sequence"/>
</dbReference>
<feature type="region of interest" description="Disordered" evidence="1">
    <location>
        <begin position="26"/>
        <end position="72"/>
    </location>
</feature>
<evidence type="ECO:0008006" key="7">
    <source>
        <dbReference type="Google" id="ProtNLM"/>
    </source>
</evidence>
<protein>
    <recommendedName>
        <fullName evidence="7">Lipoprotein</fullName>
    </recommendedName>
</protein>
<evidence type="ECO:0000256" key="1">
    <source>
        <dbReference type="SAM" id="MobiDB-lite"/>
    </source>
</evidence>
<dbReference type="GeneID" id="92813129"/>
<reference evidence="3 5" key="1">
    <citation type="submission" date="2023-10" db="EMBL/GenBank/DDBJ databases">
        <title>Whole Genome based description of the genera Actinobaculum and Actinotignum reveals a complex phylogenetic relationship within the species included in the genus Actinotignum.</title>
        <authorList>
            <person name="Jensen C.S."/>
            <person name="Dargis R."/>
            <person name="Kemp M."/>
            <person name="Christensen J.J."/>
        </authorList>
    </citation>
    <scope>NUCLEOTIDE SEQUENCE</scope>
    <source>
        <strain evidence="4 5">SLA_B089</strain>
        <strain evidence="3">SLA_B245</strain>
    </source>
</reference>
<feature type="chain" id="PRO_5043432275" description="Lipoprotein" evidence="2">
    <location>
        <begin position="31"/>
        <end position="258"/>
    </location>
</feature>
<evidence type="ECO:0000313" key="3">
    <source>
        <dbReference type="EMBL" id="MDY5141309.1"/>
    </source>
</evidence>
<feature type="signal peptide" evidence="2">
    <location>
        <begin position="1"/>
        <end position="30"/>
    </location>
</feature>
<dbReference type="Proteomes" id="UP001284901">
    <property type="component" value="Unassembled WGS sequence"/>
</dbReference>
<proteinExistence type="predicted"/>
<evidence type="ECO:0000313" key="6">
    <source>
        <dbReference type="Proteomes" id="UP001288320"/>
    </source>
</evidence>